<dbReference type="InterPro" id="IPR008795">
    <property type="entry name" value="Prominin"/>
</dbReference>
<keyword evidence="8" id="KW-1185">Reference proteome</keyword>
<gene>
    <name evidence="7" type="ORF">GOODEAATRI_001833</name>
</gene>
<evidence type="ECO:0000256" key="6">
    <source>
        <dbReference type="ARBA" id="ARBA00023180"/>
    </source>
</evidence>
<sequence>LMRDNGWDLTHLFLISASQQYNKDLAKVFEGVQVDLKDISLLDRASRDNLMNFANSGVGEIDYPAYLAEVNKGVTVVDLLSFCSDLEDQADQLPRGALENALKGHASSIRAIHREQVVPLEQAMVKVTNILTAIDAAEYLITHNASHVVKQLTAEVAQCKPISNMVDSMEIVACSFIIDSVLHGVFLLSFPSSPRSILCCSRAETGNRDEQVCDISGNVAPLSSPYNDTLTWFPRASAPPGEW</sequence>
<evidence type="ECO:0000256" key="3">
    <source>
        <dbReference type="ARBA" id="ARBA00022692"/>
    </source>
</evidence>
<evidence type="ECO:0000256" key="2">
    <source>
        <dbReference type="ARBA" id="ARBA00006058"/>
    </source>
</evidence>
<evidence type="ECO:0000313" key="8">
    <source>
        <dbReference type="Proteomes" id="UP001476798"/>
    </source>
</evidence>
<name>A0ABV0N8G4_9TELE</name>
<evidence type="ECO:0000313" key="7">
    <source>
        <dbReference type="EMBL" id="MEQ2167219.1"/>
    </source>
</evidence>
<comment type="caution">
    <text evidence="7">The sequence shown here is derived from an EMBL/GenBank/DDBJ whole genome shotgun (WGS) entry which is preliminary data.</text>
</comment>
<dbReference type="Pfam" id="PF05478">
    <property type="entry name" value="Prominin"/>
    <property type="match status" value="1"/>
</dbReference>
<comment type="subcellular location">
    <subcellularLocation>
        <location evidence="1">Cell projection</location>
        <location evidence="1">Microvillus membrane</location>
        <topology evidence="1">Multi-pass membrane protein</topology>
    </subcellularLocation>
</comment>
<comment type="similarity">
    <text evidence="2">Belongs to the prominin family.</text>
</comment>
<keyword evidence="6" id="KW-0325">Glycoprotein</keyword>
<evidence type="ECO:0000256" key="1">
    <source>
        <dbReference type="ARBA" id="ARBA00004475"/>
    </source>
</evidence>
<organism evidence="7 8">
    <name type="scientific">Goodea atripinnis</name>
    <dbReference type="NCBI Taxonomy" id="208336"/>
    <lineage>
        <taxon>Eukaryota</taxon>
        <taxon>Metazoa</taxon>
        <taxon>Chordata</taxon>
        <taxon>Craniata</taxon>
        <taxon>Vertebrata</taxon>
        <taxon>Euteleostomi</taxon>
        <taxon>Actinopterygii</taxon>
        <taxon>Neopterygii</taxon>
        <taxon>Teleostei</taxon>
        <taxon>Neoteleostei</taxon>
        <taxon>Acanthomorphata</taxon>
        <taxon>Ovalentaria</taxon>
        <taxon>Atherinomorphae</taxon>
        <taxon>Cyprinodontiformes</taxon>
        <taxon>Goodeidae</taxon>
        <taxon>Goodea</taxon>
    </lineage>
</organism>
<evidence type="ECO:0000256" key="5">
    <source>
        <dbReference type="ARBA" id="ARBA00023136"/>
    </source>
</evidence>
<evidence type="ECO:0000256" key="4">
    <source>
        <dbReference type="ARBA" id="ARBA00022989"/>
    </source>
</evidence>
<dbReference type="PANTHER" id="PTHR22730">
    <property type="entry name" value="PROMININ PROM PROTEIN"/>
    <property type="match status" value="1"/>
</dbReference>
<dbReference type="EMBL" id="JAHRIO010030045">
    <property type="protein sequence ID" value="MEQ2167219.1"/>
    <property type="molecule type" value="Genomic_DNA"/>
</dbReference>
<accession>A0ABV0N8G4</accession>
<dbReference type="PANTHER" id="PTHR22730:SF8">
    <property type="entry name" value="PROMININ-1 ISOFORM X1"/>
    <property type="match status" value="1"/>
</dbReference>
<feature type="non-terminal residue" evidence="7">
    <location>
        <position position="1"/>
    </location>
</feature>
<keyword evidence="5" id="KW-0472">Membrane</keyword>
<reference evidence="7 8" key="1">
    <citation type="submission" date="2021-06" db="EMBL/GenBank/DDBJ databases">
        <authorList>
            <person name="Palmer J.M."/>
        </authorList>
    </citation>
    <scope>NUCLEOTIDE SEQUENCE [LARGE SCALE GENOMIC DNA]</scope>
    <source>
        <strain evidence="7 8">GA_2019</strain>
        <tissue evidence="7">Muscle</tissue>
    </source>
</reference>
<protein>
    <submittedName>
        <fullName evidence="7">Uncharacterized protein</fullName>
    </submittedName>
</protein>
<keyword evidence="4" id="KW-1133">Transmembrane helix</keyword>
<proteinExistence type="inferred from homology"/>
<dbReference type="Proteomes" id="UP001476798">
    <property type="component" value="Unassembled WGS sequence"/>
</dbReference>
<keyword evidence="3" id="KW-0812">Transmembrane</keyword>